<dbReference type="RefSeq" id="WP_058987629.1">
    <property type="nucleotide sequence ID" value="NZ_LN606600.1"/>
</dbReference>
<dbReference type="InterPro" id="IPR037396">
    <property type="entry name" value="FMN_HAD"/>
</dbReference>
<dbReference type="PANTHER" id="PTHR10578:SF143">
    <property type="entry name" value="FMN-DEPENDENT ALPHA-HYDROXY ACID DEHYDROGENASE PB1A11.03"/>
    <property type="match status" value="1"/>
</dbReference>
<evidence type="ECO:0000256" key="3">
    <source>
        <dbReference type="ARBA" id="ARBA00024042"/>
    </source>
</evidence>
<dbReference type="PROSITE" id="PS00557">
    <property type="entry name" value="FMN_HYDROXY_ACID_DH_1"/>
    <property type="match status" value="1"/>
</dbReference>
<feature type="binding site" evidence="5">
    <location>
        <position position="280"/>
    </location>
    <ligand>
        <name>glyoxylate</name>
        <dbReference type="ChEBI" id="CHEBI:36655"/>
    </ligand>
</feature>
<sequence>MKLSSFLALKDFEAAARRKLPRPVFGYVCGAAEDNLSLTANEAAFSDLDLVPQVLKDVSRRTQETTLFGRTYAAPFGIAPMGLSALSAYRGDIVQAVAARKAGIPMVLSGSSLIPMEDVSSAAPGTWFQAYLPGEITRIDALLDRAHRAGFQELVVTVDIPISANRENNIRTGFSTPLRPSLRLAMDGLTHPRWLATTFGRTLLRHGMPHFENSFAERGAPILSANVLRDFTARDHFNWDHIRHIRQRWKGPLIIKGILHPQDARLAADNGVDGIIVSNHGGRQLDGAIAPLRILPEIVAATTLPVMIDSGFRRGSHILKALALGAAFVFVGRPFNYAAAIAEENGVTHAIGLLMAEIDRDMAMLGANTCAEITRASVRFRHTR</sequence>
<evidence type="ECO:0000259" key="6">
    <source>
        <dbReference type="PROSITE" id="PS51349"/>
    </source>
</evidence>
<dbReference type="InterPro" id="IPR008259">
    <property type="entry name" value="FMN_hydac_DH_AS"/>
</dbReference>
<dbReference type="SUPFAM" id="SSF51395">
    <property type="entry name" value="FMN-linked oxidoreductases"/>
    <property type="match status" value="1"/>
</dbReference>
<protein>
    <submittedName>
        <fullName evidence="7">L-lactate dehydrogenase (Cytochrome)</fullName>
        <ecNumber evidence="7">1.1.2.3</ecNumber>
    </submittedName>
</protein>
<evidence type="ECO:0000313" key="8">
    <source>
        <dbReference type="Proteomes" id="UP000056109"/>
    </source>
</evidence>
<dbReference type="GO" id="GO:0004460">
    <property type="term" value="F:L-lactate dehydrogenase (cytochrome) activity"/>
    <property type="evidence" value="ECO:0007669"/>
    <property type="project" value="UniProtKB-EC"/>
</dbReference>
<dbReference type="PANTHER" id="PTHR10578">
    <property type="entry name" value="S -2-HYDROXY-ACID OXIDASE-RELATED"/>
    <property type="match status" value="1"/>
</dbReference>
<dbReference type="Pfam" id="PF01070">
    <property type="entry name" value="FMN_dh"/>
    <property type="match status" value="1"/>
</dbReference>
<feature type="binding site" evidence="5">
    <location>
        <position position="27"/>
    </location>
    <ligand>
        <name>glyoxylate</name>
        <dbReference type="ChEBI" id="CHEBI:36655"/>
    </ligand>
</feature>
<keyword evidence="5" id="KW-0288">FMN</keyword>
<evidence type="ECO:0000313" key="7">
    <source>
        <dbReference type="EMBL" id="CEF40848.1"/>
    </source>
</evidence>
<comment type="similarity">
    <text evidence="3">Belongs to the FMN-dependent alpha-hydroxy acid dehydrogenase family.</text>
</comment>
<feature type="binding site" evidence="5">
    <location>
        <position position="129"/>
    </location>
    <ligand>
        <name>FMN</name>
        <dbReference type="ChEBI" id="CHEBI:58210"/>
    </ligand>
</feature>
<dbReference type="PROSITE" id="PS51349">
    <property type="entry name" value="FMN_HYDROXY_ACID_DH_2"/>
    <property type="match status" value="1"/>
</dbReference>
<dbReference type="EMBL" id="LN606600">
    <property type="protein sequence ID" value="CEF40848.1"/>
    <property type="molecule type" value="Genomic_DNA"/>
</dbReference>
<dbReference type="AlphaFoldDB" id="A0A0U5EVF0"/>
<dbReference type="InterPro" id="IPR013785">
    <property type="entry name" value="Aldolase_TIM"/>
</dbReference>
<organism evidence="7 8">
    <name type="scientific">Acetobacter senegalensis</name>
    <dbReference type="NCBI Taxonomy" id="446692"/>
    <lineage>
        <taxon>Bacteria</taxon>
        <taxon>Pseudomonadati</taxon>
        <taxon>Pseudomonadota</taxon>
        <taxon>Alphaproteobacteria</taxon>
        <taxon>Acetobacterales</taxon>
        <taxon>Acetobacteraceae</taxon>
        <taxon>Acetobacter</taxon>
    </lineage>
</organism>
<dbReference type="PATRIC" id="fig|446692.3.peg.1515"/>
<keyword evidence="8" id="KW-1185">Reference proteome</keyword>
<dbReference type="Proteomes" id="UP000056109">
    <property type="component" value="Chromosome I"/>
</dbReference>
<evidence type="ECO:0000256" key="2">
    <source>
        <dbReference type="ARBA" id="ARBA00023002"/>
    </source>
</evidence>
<feature type="binding site" evidence="5">
    <location>
        <position position="283"/>
    </location>
    <ligand>
        <name>glyoxylate</name>
        <dbReference type="ChEBI" id="CHEBI:36655"/>
    </ligand>
</feature>
<dbReference type="EC" id="1.1.2.3" evidence="7"/>
<feature type="binding site" evidence="5">
    <location>
        <position position="109"/>
    </location>
    <ligand>
        <name>FMN</name>
        <dbReference type="ChEBI" id="CHEBI:58210"/>
    </ligand>
</feature>
<keyword evidence="2 7" id="KW-0560">Oxidoreductase</keyword>
<proteinExistence type="inferred from homology"/>
<feature type="binding site" evidence="5">
    <location>
        <begin position="332"/>
        <end position="333"/>
    </location>
    <ligand>
        <name>FMN</name>
        <dbReference type="ChEBI" id="CHEBI:58210"/>
    </ligand>
</feature>
<feature type="binding site" evidence="5">
    <location>
        <position position="131"/>
    </location>
    <ligand>
        <name>glyoxylate</name>
        <dbReference type="ChEBI" id="CHEBI:36655"/>
    </ligand>
</feature>
<gene>
    <name evidence="7" type="primary">mdlB</name>
    <name evidence="7" type="ORF">ASN_1493</name>
</gene>
<dbReference type="CDD" id="cd02809">
    <property type="entry name" value="alpha_hydroxyacid_oxid_FMN"/>
    <property type="match status" value="1"/>
</dbReference>
<feature type="binding site" evidence="5">
    <location>
        <position position="256"/>
    </location>
    <ligand>
        <name>FMN</name>
        <dbReference type="ChEBI" id="CHEBI:58210"/>
    </ligand>
</feature>
<dbReference type="KEGG" id="asz:ASN_1493"/>
<dbReference type="GeneID" id="34782562"/>
<comment type="cofactor">
    <cofactor evidence="1">
        <name>FMN</name>
        <dbReference type="ChEBI" id="CHEBI:58210"/>
    </cofactor>
</comment>
<feature type="binding site" evidence="5">
    <location>
        <begin position="80"/>
        <end position="82"/>
    </location>
    <ligand>
        <name>FMN</name>
        <dbReference type="ChEBI" id="CHEBI:58210"/>
    </ligand>
</feature>
<feature type="domain" description="FMN hydroxy acid dehydrogenase" evidence="6">
    <location>
        <begin position="1"/>
        <end position="383"/>
    </location>
</feature>
<accession>A0A0U5EVF0</accession>
<feature type="binding site" evidence="5">
    <location>
        <position position="157"/>
    </location>
    <ligand>
        <name>FMN</name>
        <dbReference type="ChEBI" id="CHEBI:58210"/>
    </ligand>
</feature>
<dbReference type="InterPro" id="IPR000262">
    <property type="entry name" value="FMN-dep_DH"/>
</dbReference>
<reference evidence="8" key="1">
    <citation type="submission" date="2014-09" db="EMBL/GenBank/DDBJ databases">
        <authorList>
            <person name="Illeghems K.G."/>
        </authorList>
    </citation>
    <scope>NUCLEOTIDE SEQUENCE [LARGE SCALE GENOMIC DNA]</scope>
    <source>
        <strain evidence="8">108B</strain>
    </source>
</reference>
<feature type="binding site" evidence="5">
    <location>
        <position position="278"/>
    </location>
    <ligand>
        <name>FMN</name>
        <dbReference type="ChEBI" id="CHEBI:58210"/>
    </ligand>
</feature>
<dbReference type="GO" id="GO:0010181">
    <property type="term" value="F:FMN binding"/>
    <property type="evidence" value="ECO:0007669"/>
    <property type="project" value="InterPro"/>
</dbReference>
<dbReference type="InterPro" id="IPR012133">
    <property type="entry name" value="Alpha-hydoxy_acid_DH_FMN"/>
</dbReference>
<name>A0A0U5EVF0_9PROT</name>
<dbReference type="PIRSF" id="PIRSF000138">
    <property type="entry name" value="Al-hdrx_acd_dh"/>
    <property type="match status" value="1"/>
</dbReference>
<evidence type="ECO:0000256" key="4">
    <source>
        <dbReference type="PIRSR" id="PIRSR000138-1"/>
    </source>
</evidence>
<evidence type="ECO:0000256" key="5">
    <source>
        <dbReference type="PIRSR" id="PIRSR000138-2"/>
    </source>
</evidence>
<evidence type="ECO:0000256" key="1">
    <source>
        <dbReference type="ARBA" id="ARBA00001917"/>
    </source>
</evidence>
<keyword evidence="5" id="KW-0285">Flavoprotein</keyword>
<feature type="active site" description="Proton acceptor" evidence="4">
    <location>
        <position position="280"/>
    </location>
</feature>
<feature type="binding site" evidence="5">
    <location>
        <position position="166"/>
    </location>
    <ligand>
        <name>glyoxylate</name>
        <dbReference type="ChEBI" id="CHEBI:36655"/>
    </ligand>
</feature>
<feature type="binding site" evidence="5">
    <location>
        <begin position="309"/>
        <end position="313"/>
    </location>
    <ligand>
        <name>FMN</name>
        <dbReference type="ChEBI" id="CHEBI:58210"/>
    </ligand>
</feature>
<dbReference type="Gene3D" id="3.20.20.70">
    <property type="entry name" value="Aldolase class I"/>
    <property type="match status" value="1"/>
</dbReference>